<keyword evidence="2" id="KW-1185">Reference proteome</keyword>
<proteinExistence type="predicted"/>
<name>A0A3S5FCA9_9PLAT</name>
<evidence type="ECO:0000313" key="2">
    <source>
        <dbReference type="Proteomes" id="UP000784294"/>
    </source>
</evidence>
<reference evidence="1" key="1">
    <citation type="submission" date="2018-11" db="EMBL/GenBank/DDBJ databases">
        <authorList>
            <consortium name="Pathogen Informatics"/>
        </authorList>
    </citation>
    <scope>NUCLEOTIDE SEQUENCE</scope>
</reference>
<sequence length="93" mass="10420">MVENGGAKGIYTNSGYICSFVQICQTRADEPNSRRAAVGELLEAVCGGGDRRRLLARQELGCLAACRPLGRCRVRVCLGRRRRRRRRLEIEAQ</sequence>
<evidence type="ECO:0000313" key="1">
    <source>
        <dbReference type="EMBL" id="VEL11373.1"/>
    </source>
</evidence>
<dbReference type="EMBL" id="CAAALY010011636">
    <property type="protein sequence ID" value="VEL11373.1"/>
    <property type="molecule type" value="Genomic_DNA"/>
</dbReference>
<dbReference type="AlphaFoldDB" id="A0A3S5FCA9"/>
<dbReference type="Proteomes" id="UP000784294">
    <property type="component" value="Unassembled WGS sequence"/>
</dbReference>
<protein>
    <submittedName>
        <fullName evidence="1">Uncharacterized protein</fullName>
    </submittedName>
</protein>
<gene>
    <name evidence="1" type="ORF">PXEA_LOCUS4813</name>
</gene>
<organism evidence="1 2">
    <name type="scientific">Protopolystoma xenopodis</name>
    <dbReference type="NCBI Taxonomy" id="117903"/>
    <lineage>
        <taxon>Eukaryota</taxon>
        <taxon>Metazoa</taxon>
        <taxon>Spiralia</taxon>
        <taxon>Lophotrochozoa</taxon>
        <taxon>Platyhelminthes</taxon>
        <taxon>Monogenea</taxon>
        <taxon>Polyopisthocotylea</taxon>
        <taxon>Polystomatidea</taxon>
        <taxon>Polystomatidae</taxon>
        <taxon>Protopolystoma</taxon>
    </lineage>
</organism>
<accession>A0A3S5FCA9</accession>
<comment type="caution">
    <text evidence="1">The sequence shown here is derived from an EMBL/GenBank/DDBJ whole genome shotgun (WGS) entry which is preliminary data.</text>
</comment>
<feature type="non-terminal residue" evidence="1">
    <location>
        <position position="93"/>
    </location>
</feature>